<sequence>MISFDVLRLRKEAARFMQKIFVVEDDESILKSVKEGLEKWQYQVSKVNDWQNVDQESLDFEADLIIMDITLPTYDGFYWTAKIRDASNVPIIFVSAAEMNPNAVRAIATGADDYVTKPFSLAVLISKVQAVLRRTTSANELSDKKITVEGYQLNALNNCLSYAGQTIKLTPTEGIIMELLFLNANKTVSKDRLMQSIWQGGLFITQNALNVNISRLRSKLATMELKERLVTERGRGFRLVLQ</sequence>
<dbReference type="SMART" id="SM00448">
    <property type="entry name" value="REC"/>
    <property type="match status" value="1"/>
</dbReference>
<evidence type="ECO:0000259" key="9">
    <source>
        <dbReference type="PROSITE" id="PS51755"/>
    </source>
</evidence>
<dbReference type="Gene3D" id="6.10.250.690">
    <property type="match status" value="1"/>
</dbReference>
<dbReference type="Pfam" id="PF00486">
    <property type="entry name" value="Trans_reg_C"/>
    <property type="match status" value="1"/>
</dbReference>
<evidence type="ECO:0000256" key="2">
    <source>
        <dbReference type="ARBA" id="ARBA00023012"/>
    </source>
</evidence>
<dbReference type="GO" id="GO:0005829">
    <property type="term" value="C:cytosol"/>
    <property type="evidence" value="ECO:0007669"/>
    <property type="project" value="TreeGrafter"/>
</dbReference>
<dbReference type="GO" id="GO:0000976">
    <property type="term" value="F:transcription cis-regulatory region binding"/>
    <property type="evidence" value="ECO:0007669"/>
    <property type="project" value="TreeGrafter"/>
</dbReference>
<dbReference type="PROSITE" id="PS50110">
    <property type="entry name" value="RESPONSE_REGULATORY"/>
    <property type="match status" value="1"/>
</dbReference>
<dbReference type="SMART" id="SM00862">
    <property type="entry name" value="Trans_reg_C"/>
    <property type="match status" value="1"/>
</dbReference>
<evidence type="ECO:0000256" key="1">
    <source>
        <dbReference type="ARBA" id="ARBA00022553"/>
    </source>
</evidence>
<organism evidence="10 11">
    <name type="scientific">Liquorilactobacillus aquaticus DSM 21051</name>
    <dbReference type="NCBI Taxonomy" id="1423725"/>
    <lineage>
        <taxon>Bacteria</taxon>
        <taxon>Bacillati</taxon>
        <taxon>Bacillota</taxon>
        <taxon>Bacilli</taxon>
        <taxon>Lactobacillales</taxon>
        <taxon>Lactobacillaceae</taxon>
        <taxon>Liquorilactobacillus</taxon>
    </lineage>
</organism>
<dbReference type="Gene3D" id="1.10.10.10">
    <property type="entry name" value="Winged helix-like DNA-binding domain superfamily/Winged helix DNA-binding domain"/>
    <property type="match status" value="1"/>
</dbReference>
<protein>
    <submittedName>
        <fullName evidence="10">Response regulator protein GraR</fullName>
    </submittedName>
</protein>
<dbReference type="SUPFAM" id="SSF46894">
    <property type="entry name" value="C-terminal effector domain of the bipartite response regulators"/>
    <property type="match status" value="1"/>
</dbReference>
<accession>A0A0R2CYX7</accession>
<dbReference type="GO" id="GO:0000156">
    <property type="term" value="F:phosphorelay response regulator activity"/>
    <property type="evidence" value="ECO:0007669"/>
    <property type="project" value="TreeGrafter"/>
</dbReference>
<dbReference type="InterPro" id="IPR036388">
    <property type="entry name" value="WH-like_DNA-bd_sf"/>
</dbReference>
<keyword evidence="2" id="KW-0902">Two-component regulatory system</keyword>
<comment type="caution">
    <text evidence="10">The sequence shown here is derived from an EMBL/GenBank/DDBJ whole genome shotgun (WGS) entry which is preliminary data.</text>
</comment>
<dbReference type="InterPro" id="IPR001789">
    <property type="entry name" value="Sig_transdc_resp-reg_receiver"/>
</dbReference>
<evidence type="ECO:0000313" key="10">
    <source>
        <dbReference type="EMBL" id="KRM97048.1"/>
    </source>
</evidence>
<dbReference type="STRING" id="1423725.FC19_GL000153"/>
<keyword evidence="3" id="KW-0805">Transcription regulation</keyword>
<feature type="domain" description="OmpR/PhoB-type" evidence="9">
    <location>
        <begin position="143"/>
        <end position="241"/>
    </location>
</feature>
<evidence type="ECO:0000256" key="6">
    <source>
        <dbReference type="PROSITE-ProRule" id="PRU00169"/>
    </source>
</evidence>
<keyword evidence="5" id="KW-0804">Transcription</keyword>
<feature type="modified residue" description="4-aspartylphosphate" evidence="6">
    <location>
        <position position="68"/>
    </location>
</feature>
<dbReference type="PANTHER" id="PTHR48111">
    <property type="entry name" value="REGULATOR OF RPOS"/>
    <property type="match status" value="1"/>
</dbReference>
<dbReference type="InterPro" id="IPR011006">
    <property type="entry name" value="CheY-like_superfamily"/>
</dbReference>
<feature type="domain" description="Response regulatory" evidence="8">
    <location>
        <begin position="19"/>
        <end position="132"/>
    </location>
</feature>
<dbReference type="Gene3D" id="3.40.50.2300">
    <property type="match status" value="1"/>
</dbReference>
<dbReference type="GO" id="GO:0032993">
    <property type="term" value="C:protein-DNA complex"/>
    <property type="evidence" value="ECO:0007669"/>
    <property type="project" value="TreeGrafter"/>
</dbReference>
<keyword evidence="4 7" id="KW-0238">DNA-binding</keyword>
<dbReference type="CDD" id="cd00383">
    <property type="entry name" value="trans_reg_C"/>
    <property type="match status" value="1"/>
</dbReference>
<evidence type="ECO:0000256" key="5">
    <source>
        <dbReference type="ARBA" id="ARBA00023163"/>
    </source>
</evidence>
<dbReference type="PANTHER" id="PTHR48111:SF43">
    <property type="entry name" value="STAGE 0 SPORULATION PROTEIN A HOMOLOG"/>
    <property type="match status" value="1"/>
</dbReference>
<dbReference type="InterPro" id="IPR001867">
    <property type="entry name" value="OmpR/PhoB-type_DNA-bd"/>
</dbReference>
<keyword evidence="1 6" id="KW-0597">Phosphoprotein</keyword>
<evidence type="ECO:0000256" key="7">
    <source>
        <dbReference type="PROSITE-ProRule" id="PRU01091"/>
    </source>
</evidence>
<proteinExistence type="predicted"/>
<evidence type="ECO:0000313" key="11">
    <source>
        <dbReference type="Proteomes" id="UP000051015"/>
    </source>
</evidence>
<feature type="DNA-binding region" description="OmpR/PhoB-type" evidence="7">
    <location>
        <begin position="143"/>
        <end position="241"/>
    </location>
</feature>
<evidence type="ECO:0000256" key="4">
    <source>
        <dbReference type="ARBA" id="ARBA00023125"/>
    </source>
</evidence>
<dbReference type="PROSITE" id="PS51755">
    <property type="entry name" value="OMPR_PHOB"/>
    <property type="match status" value="1"/>
</dbReference>
<dbReference type="EMBL" id="AYZD01000009">
    <property type="protein sequence ID" value="KRM97048.1"/>
    <property type="molecule type" value="Genomic_DNA"/>
</dbReference>
<keyword evidence="11" id="KW-1185">Reference proteome</keyword>
<dbReference type="InterPro" id="IPR039420">
    <property type="entry name" value="WalR-like"/>
</dbReference>
<dbReference type="GO" id="GO:0006355">
    <property type="term" value="P:regulation of DNA-templated transcription"/>
    <property type="evidence" value="ECO:0007669"/>
    <property type="project" value="InterPro"/>
</dbReference>
<name>A0A0R2CYX7_9LACO</name>
<evidence type="ECO:0000259" key="8">
    <source>
        <dbReference type="PROSITE" id="PS50110"/>
    </source>
</evidence>
<dbReference type="AlphaFoldDB" id="A0A0R2CYX7"/>
<dbReference type="SUPFAM" id="SSF52172">
    <property type="entry name" value="CheY-like"/>
    <property type="match status" value="1"/>
</dbReference>
<evidence type="ECO:0000256" key="3">
    <source>
        <dbReference type="ARBA" id="ARBA00023015"/>
    </source>
</evidence>
<reference evidence="10 11" key="1">
    <citation type="journal article" date="2015" name="Genome Announc.">
        <title>Expanding the biotechnology potential of lactobacilli through comparative genomics of 213 strains and associated genera.</title>
        <authorList>
            <person name="Sun Z."/>
            <person name="Harris H.M."/>
            <person name="McCann A."/>
            <person name="Guo C."/>
            <person name="Argimon S."/>
            <person name="Zhang W."/>
            <person name="Yang X."/>
            <person name="Jeffery I.B."/>
            <person name="Cooney J.C."/>
            <person name="Kagawa T.F."/>
            <person name="Liu W."/>
            <person name="Song Y."/>
            <person name="Salvetti E."/>
            <person name="Wrobel A."/>
            <person name="Rasinkangas P."/>
            <person name="Parkhill J."/>
            <person name="Rea M.C."/>
            <person name="O'Sullivan O."/>
            <person name="Ritari J."/>
            <person name="Douillard F.P."/>
            <person name="Paul Ross R."/>
            <person name="Yang R."/>
            <person name="Briner A.E."/>
            <person name="Felis G.E."/>
            <person name="de Vos W.M."/>
            <person name="Barrangou R."/>
            <person name="Klaenhammer T.R."/>
            <person name="Caufield P.W."/>
            <person name="Cui Y."/>
            <person name="Zhang H."/>
            <person name="O'Toole P.W."/>
        </authorList>
    </citation>
    <scope>NUCLEOTIDE SEQUENCE [LARGE SCALE GENOMIC DNA]</scope>
    <source>
        <strain evidence="10 11">DSM 21051</strain>
    </source>
</reference>
<dbReference type="Pfam" id="PF00072">
    <property type="entry name" value="Response_reg"/>
    <property type="match status" value="1"/>
</dbReference>
<dbReference type="InterPro" id="IPR016032">
    <property type="entry name" value="Sig_transdc_resp-reg_C-effctor"/>
</dbReference>
<dbReference type="PATRIC" id="fig|1423725.3.peg.157"/>
<gene>
    <name evidence="10" type="ORF">FC19_GL000153</name>
</gene>
<dbReference type="Proteomes" id="UP000051015">
    <property type="component" value="Unassembled WGS sequence"/>
</dbReference>